<comment type="caution">
    <text evidence="1">The sequence shown here is derived from an EMBL/GenBank/DDBJ whole genome shotgun (WGS) entry which is preliminary data.</text>
</comment>
<gene>
    <name evidence="1" type="ORF">FNZ23_16355</name>
</gene>
<dbReference type="Proteomes" id="UP000320888">
    <property type="component" value="Unassembled WGS sequence"/>
</dbReference>
<dbReference type="AlphaFoldDB" id="A0A553ZC32"/>
<accession>A0A553ZC32</accession>
<keyword evidence="2" id="KW-1185">Reference proteome</keyword>
<name>A0A553ZC32_9ACTN</name>
<protein>
    <submittedName>
        <fullName evidence="1">NUDIX hydrolase</fullName>
    </submittedName>
</protein>
<evidence type="ECO:0000313" key="2">
    <source>
        <dbReference type="Proteomes" id="UP000320888"/>
    </source>
</evidence>
<evidence type="ECO:0000313" key="1">
    <source>
        <dbReference type="EMBL" id="TSB39003.1"/>
    </source>
</evidence>
<dbReference type="GO" id="GO:0016787">
    <property type="term" value="F:hydrolase activity"/>
    <property type="evidence" value="ECO:0007669"/>
    <property type="project" value="UniProtKB-KW"/>
</dbReference>
<feature type="non-terminal residue" evidence="1">
    <location>
        <position position="72"/>
    </location>
</feature>
<organism evidence="1 2">
    <name type="scientific">Streptomyces benahoarensis</name>
    <dbReference type="NCBI Taxonomy" id="2595054"/>
    <lineage>
        <taxon>Bacteria</taxon>
        <taxon>Bacillati</taxon>
        <taxon>Actinomycetota</taxon>
        <taxon>Actinomycetes</taxon>
        <taxon>Kitasatosporales</taxon>
        <taxon>Streptomycetaceae</taxon>
        <taxon>Streptomyces</taxon>
    </lineage>
</organism>
<sequence length="72" mass="8083">MTVDAGALTRELTDYLRQHPDELGPLLPLYDALRDHARRERCPHGGRCPEVRAGALLVDERGRALLLRHSEG</sequence>
<keyword evidence="1" id="KW-0378">Hydrolase</keyword>
<reference evidence="1 2" key="1">
    <citation type="submission" date="2019-07" db="EMBL/GenBank/DDBJ databases">
        <title>Draft genome for Streptomyces benahoarensis MZ03-48.</title>
        <authorList>
            <person name="Gonzalez-Pimentel J.L."/>
        </authorList>
    </citation>
    <scope>NUCLEOTIDE SEQUENCE [LARGE SCALE GENOMIC DNA]</scope>
    <source>
        <strain evidence="1 2">MZ03-48</strain>
    </source>
</reference>
<proteinExistence type="predicted"/>
<dbReference type="EMBL" id="VKLS01000189">
    <property type="protein sequence ID" value="TSB39003.1"/>
    <property type="molecule type" value="Genomic_DNA"/>
</dbReference>